<keyword evidence="9 11" id="KW-0739">Sodium transport</keyword>
<keyword evidence="10 11" id="KW-0407">Ion channel</keyword>
<dbReference type="Pfam" id="PF00858">
    <property type="entry name" value="ASC"/>
    <property type="match status" value="1"/>
</dbReference>
<evidence type="ECO:0000256" key="9">
    <source>
        <dbReference type="ARBA" id="ARBA00023201"/>
    </source>
</evidence>
<comment type="subcellular location">
    <subcellularLocation>
        <location evidence="1">Membrane</location>
        <topology evidence="1">Multi-pass membrane protein</topology>
    </subcellularLocation>
</comment>
<comment type="caution">
    <text evidence="15">The sequence shown here is derived from an EMBL/GenBank/DDBJ whole genome shotgun (WGS) entry which is preliminary data.</text>
</comment>
<evidence type="ECO:0000256" key="1">
    <source>
        <dbReference type="ARBA" id="ARBA00004141"/>
    </source>
</evidence>
<evidence type="ECO:0000256" key="6">
    <source>
        <dbReference type="ARBA" id="ARBA00023053"/>
    </source>
</evidence>
<dbReference type="PANTHER" id="PTHR11690:SF248">
    <property type="entry name" value="PICKPOCKET 17, ISOFORM A"/>
    <property type="match status" value="1"/>
</dbReference>
<feature type="compositionally biased region" description="Polar residues" evidence="12">
    <location>
        <begin position="1"/>
        <end position="17"/>
    </location>
</feature>
<keyword evidence="6" id="KW-0915">Sodium</keyword>
<dbReference type="Proteomes" id="UP000663828">
    <property type="component" value="Unassembled WGS sequence"/>
</dbReference>
<evidence type="ECO:0000256" key="13">
    <source>
        <dbReference type="SAM" id="Phobius"/>
    </source>
</evidence>
<dbReference type="AlphaFoldDB" id="A0A814V631"/>
<comment type="similarity">
    <text evidence="11">Belongs to the amiloride-sensitive sodium channel (TC 1.A.6) family.</text>
</comment>
<evidence type="ECO:0000256" key="8">
    <source>
        <dbReference type="ARBA" id="ARBA00023136"/>
    </source>
</evidence>
<keyword evidence="3 11" id="KW-0894">Sodium channel</keyword>
<evidence type="ECO:0000313" key="14">
    <source>
        <dbReference type="EMBL" id="CAF0767468.1"/>
    </source>
</evidence>
<reference evidence="15" key="1">
    <citation type="submission" date="2021-02" db="EMBL/GenBank/DDBJ databases">
        <authorList>
            <person name="Nowell W R."/>
        </authorList>
    </citation>
    <scope>NUCLEOTIDE SEQUENCE</scope>
</reference>
<keyword evidence="2 11" id="KW-0813">Transport</keyword>
<dbReference type="GO" id="GO:0005886">
    <property type="term" value="C:plasma membrane"/>
    <property type="evidence" value="ECO:0007669"/>
    <property type="project" value="TreeGrafter"/>
</dbReference>
<evidence type="ECO:0000256" key="7">
    <source>
        <dbReference type="ARBA" id="ARBA00023065"/>
    </source>
</evidence>
<gene>
    <name evidence="15" type="ORF">EDS130_LOCUS24568</name>
    <name evidence="14" type="ORF">XAT740_LOCUS1268</name>
</gene>
<dbReference type="OrthoDB" id="10051479at2759"/>
<dbReference type="PRINTS" id="PR01078">
    <property type="entry name" value="AMINACHANNEL"/>
</dbReference>
<keyword evidence="16" id="KW-1185">Reference proteome</keyword>
<evidence type="ECO:0000256" key="5">
    <source>
        <dbReference type="ARBA" id="ARBA00022989"/>
    </source>
</evidence>
<evidence type="ECO:0000256" key="4">
    <source>
        <dbReference type="ARBA" id="ARBA00022692"/>
    </source>
</evidence>
<proteinExistence type="inferred from homology"/>
<evidence type="ECO:0000313" key="15">
    <source>
        <dbReference type="EMBL" id="CAF1186756.1"/>
    </source>
</evidence>
<sequence length="512" mass="58393">MTNLENTDMDMNNSPDRNTYKAETSRQRARSIIREFSLNTSTHGIPGIARSQTVTNRIFWTISTIIFAGVMTYFITESILNFFQYPTQVSIGVVDNPTQNFPAVSICNYSPFRYDLFMDDFLNYTNTSNITYSANSTLAERKVMQIQEFVRYKLNRNESVTEYSFTLDNLLIKCTFNNLECTKEDFISFSNALYGNCYTFNAKSPYIRNGSLYHLAENGVWGILQLDFYVHSNQYVPYWSSGVGMIVQIHDNDQIPTMRWKGQYLIPGRLHRMVYTKTIQTHLPAPYSDCSTEVPYALQVAFNHFSNGSYAYEQFICATVCIQAYVYKMCGCIDPTEWTARYIAVPGTDKVIIAPVCNENDTCYRKELDLINNNYDLWIENCPTCPSECNTVEFTAKLSSLLAPSPWLLDDLKTKVEALGVHLPTNWSTTWQSDLSQNYVGLEVVSETTRAQTLIESASISPVDLLSNVGGQTGLWIGISFLSLMEIAEMIYRLIRSKVYQLLNRDQQSSSA</sequence>
<organism evidence="15 17">
    <name type="scientific">Adineta ricciae</name>
    <name type="common">Rotifer</name>
    <dbReference type="NCBI Taxonomy" id="249248"/>
    <lineage>
        <taxon>Eukaryota</taxon>
        <taxon>Metazoa</taxon>
        <taxon>Spiralia</taxon>
        <taxon>Gnathifera</taxon>
        <taxon>Rotifera</taxon>
        <taxon>Eurotatoria</taxon>
        <taxon>Bdelloidea</taxon>
        <taxon>Adinetida</taxon>
        <taxon>Adinetidae</taxon>
        <taxon>Adineta</taxon>
    </lineage>
</organism>
<dbReference type="InterPro" id="IPR001873">
    <property type="entry name" value="ENaC"/>
</dbReference>
<dbReference type="Gene3D" id="1.10.287.770">
    <property type="entry name" value="YojJ-like"/>
    <property type="match status" value="1"/>
</dbReference>
<dbReference type="EMBL" id="CAJNOJ010000140">
    <property type="protein sequence ID" value="CAF1186756.1"/>
    <property type="molecule type" value="Genomic_DNA"/>
</dbReference>
<keyword evidence="4 11" id="KW-0812">Transmembrane</keyword>
<evidence type="ECO:0000256" key="10">
    <source>
        <dbReference type="ARBA" id="ARBA00023303"/>
    </source>
</evidence>
<evidence type="ECO:0000313" key="17">
    <source>
        <dbReference type="Proteomes" id="UP000663852"/>
    </source>
</evidence>
<keyword evidence="7 11" id="KW-0406">Ion transport</keyword>
<evidence type="ECO:0000256" key="3">
    <source>
        <dbReference type="ARBA" id="ARBA00022461"/>
    </source>
</evidence>
<feature type="region of interest" description="Disordered" evidence="12">
    <location>
        <begin position="1"/>
        <end position="25"/>
    </location>
</feature>
<dbReference type="EMBL" id="CAJNOR010000038">
    <property type="protein sequence ID" value="CAF0767468.1"/>
    <property type="molecule type" value="Genomic_DNA"/>
</dbReference>
<name>A0A814V631_ADIRI</name>
<accession>A0A814V631</accession>
<feature type="transmembrane region" description="Helical" evidence="13">
    <location>
        <begin position="58"/>
        <end position="76"/>
    </location>
</feature>
<dbReference type="Gene3D" id="2.60.470.10">
    <property type="entry name" value="Acid-sensing ion channels like domains"/>
    <property type="match status" value="1"/>
</dbReference>
<dbReference type="GO" id="GO:0015280">
    <property type="term" value="F:ligand-gated sodium channel activity"/>
    <property type="evidence" value="ECO:0007669"/>
    <property type="project" value="TreeGrafter"/>
</dbReference>
<evidence type="ECO:0000313" key="16">
    <source>
        <dbReference type="Proteomes" id="UP000663828"/>
    </source>
</evidence>
<keyword evidence="8 13" id="KW-0472">Membrane</keyword>
<evidence type="ECO:0000256" key="11">
    <source>
        <dbReference type="RuleBase" id="RU000679"/>
    </source>
</evidence>
<dbReference type="PANTHER" id="PTHR11690">
    <property type="entry name" value="AMILORIDE-SENSITIVE SODIUM CHANNEL-RELATED"/>
    <property type="match status" value="1"/>
</dbReference>
<protein>
    <submittedName>
        <fullName evidence="15">Uncharacterized protein</fullName>
    </submittedName>
</protein>
<dbReference type="Proteomes" id="UP000663852">
    <property type="component" value="Unassembled WGS sequence"/>
</dbReference>
<evidence type="ECO:0000256" key="12">
    <source>
        <dbReference type="SAM" id="MobiDB-lite"/>
    </source>
</evidence>
<keyword evidence="5 13" id="KW-1133">Transmembrane helix</keyword>
<evidence type="ECO:0000256" key="2">
    <source>
        <dbReference type="ARBA" id="ARBA00022448"/>
    </source>
</evidence>